<dbReference type="RefSeq" id="WP_202335092.1">
    <property type="nucleotide sequence ID" value="NZ_CP068439.1"/>
</dbReference>
<dbReference type="EMBL" id="CP068439">
    <property type="protein sequence ID" value="QQX75254.1"/>
    <property type="molecule type" value="Genomic_DNA"/>
</dbReference>
<reference evidence="2 3" key="1">
    <citation type="submission" date="2021-01" db="EMBL/GenBank/DDBJ databases">
        <title>Aequorivita sp. strain KX20305, a bacterium isolated from the sediment collected at a cold seep field in South China Sea.</title>
        <authorList>
            <person name="Zhang H."/>
            <person name="Li C."/>
        </authorList>
    </citation>
    <scope>NUCLEOTIDE SEQUENCE [LARGE SCALE GENOMIC DNA]</scope>
    <source>
        <strain evidence="2 3">KX20305</strain>
    </source>
</reference>
<gene>
    <name evidence="2" type="ORF">JK629_07745</name>
</gene>
<keyword evidence="1" id="KW-1133">Transmembrane helix</keyword>
<accession>A0ABX7DMR2</accession>
<name>A0ABX7DMR2_9FLAO</name>
<organism evidence="2 3">
    <name type="scientific">Aequorivita iocasae</name>
    <dbReference type="NCBI Taxonomy" id="2803865"/>
    <lineage>
        <taxon>Bacteria</taxon>
        <taxon>Pseudomonadati</taxon>
        <taxon>Bacteroidota</taxon>
        <taxon>Flavobacteriia</taxon>
        <taxon>Flavobacteriales</taxon>
        <taxon>Flavobacteriaceae</taxon>
        <taxon>Aequorivita</taxon>
    </lineage>
</organism>
<proteinExistence type="predicted"/>
<keyword evidence="3" id="KW-1185">Reference proteome</keyword>
<dbReference type="PANTHER" id="PTHR10098">
    <property type="entry name" value="RAPSYN-RELATED"/>
    <property type="match status" value="1"/>
</dbReference>
<evidence type="ECO:0000313" key="2">
    <source>
        <dbReference type="EMBL" id="QQX75254.1"/>
    </source>
</evidence>
<dbReference type="Pfam" id="PF13424">
    <property type="entry name" value="TPR_12"/>
    <property type="match status" value="1"/>
</dbReference>
<protein>
    <submittedName>
        <fullName evidence="2">Tetratricopeptide repeat protein</fullName>
    </submittedName>
</protein>
<keyword evidence="1" id="KW-0472">Membrane</keyword>
<evidence type="ECO:0000256" key="1">
    <source>
        <dbReference type="SAM" id="Phobius"/>
    </source>
</evidence>
<evidence type="ECO:0000313" key="3">
    <source>
        <dbReference type="Proteomes" id="UP000629420"/>
    </source>
</evidence>
<sequence length="360" mass="41664">MALNNIGANYYALLNYGEALHYYLDAYQIDIRYLDEEREMIVLNNIAILYMSDKEYNKAAEYGPRALRLATNMGNAKRSALYAVNLGLIYNKLGELEKASHYFEILEGVAITDSHITFINKVGKTENAYLSGEYNKASELARTLLSEAEERKEFDLVNHLYLLLSQIDQHQQRYSEALDFGRKALDSSPDLESKIAAMEQMANIHFIQKNYKDALVMKESILKYRDSLHQIKNGKYFESHKLSFEIKKSQQDVANSMLQLQQERKFHYSLLSALGALFLVVLLGFRNIHLKNRQKKVIAERERAQALLALKEKEGERLILEKQMLEKTTQQQLEHSRLKHEIEIKKPQAIHQGTLCDRAQ</sequence>
<dbReference type="Gene3D" id="1.25.40.10">
    <property type="entry name" value="Tetratricopeptide repeat domain"/>
    <property type="match status" value="2"/>
</dbReference>
<dbReference type="InterPro" id="IPR011990">
    <property type="entry name" value="TPR-like_helical_dom_sf"/>
</dbReference>
<keyword evidence="1" id="KW-0812">Transmembrane</keyword>
<dbReference type="InterPro" id="IPR019734">
    <property type="entry name" value="TPR_rpt"/>
</dbReference>
<dbReference type="SUPFAM" id="SSF48452">
    <property type="entry name" value="TPR-like"/>
    <property type="match status" value="1"/>
</dbReference>
<dbReference type="Proteomes" id="UP000629420">
    <property type="component" value="Chromosome"/>
</dbReference>
<feature type="transmembrane region" description="Helical" evidence="1">
    <location>
        <begin position="266"/>
        <end position="285"/>
    </location>
</feature>
<dbReference type="SMART" id="SM00028">
    <property type="entry name" value="TPR"/>
    <property type="match status" value="5"/>
</dbReference>